<feature type="compositionally biased region" description="Basic and acidic residues" evidence="1">
    <location>
        <begin position="193"/>
        <end position="256"/>
    </location>
</feature>
<evidence type="ECO:0000313" key="2">
    <source>
        <dbReference type="EMBL" id="MBU7596327.1"/>
    </source>
</evidence>
<protein>
    <recommendedName>
        <fullName evidence="4">Hydrogenase expression protein HypF</fullName>
    </recommendedName>
</protein>
<keyword evidence="3" id="KW-1185">Reference proteome</keyword>
<feature type="region of interest" description="Disordered" evidence="1">
    <location>
        <begin position="42"/>
        <end position="270"/>
    </location>
</feature>
<reference evidence="2" key="1">
    <citation type="submission" date="2021-06" db="EMBL/GenBank/DDBJ databases">
        <title>Sequencing of actinobacteria type strains.</title>
        <authorList>
            <person name="Nguyen G.-S."/>
            <person name="Wentzel A."/>
        </authorList>
    </citation>
    <scope>NUCLEOTIDE SEQUENCE</scope>
    <source>
        <strain evidence="2">P38-E01</strain>
    </source>
</reference>
<name>A0A949JA87_9ACTN</name>
<feature type="compositionally biased region" description="Basic and acidic residues" evidence="1">
    <location>
        <begin position="158"/>
        <end position="179"/>
    </location>
</feature>
<sequence length="425" mass="44973">MAKGPRHAAPRKPLLTRLPSGGRIAFMAMPSALLLGVGLSPQLAQAQPGGQNPFRDGPCVSAPDRDPEGADDRKDADGSEKDGEKSGKDGPEESDGSGGSAGDRPDGGDADGPEQKPSPGKDKPQDEPGQPQDEPGDSDEEPEDEPKRNPLDPLGIGDKLRDLFNPDRDKESEEKKESDSGSGDSAAGEDEGSDGKSGDGKSAAEKVEEKAAEAKKKREATEKKIKEAAEEAAEADRKEREAEDAEKAAEAAKDGEAGEDASGKKPFPCPEFDKDAFDGAEREETPALVPDEPFKLNTTRLGLGGLKYHGIVKVRTYSGIEKRVLKFTAEKVDIKDLHQVVVGPGGTDQHIRSREGSTSTFRDSTVTMYTEELKGNLFGLIPVTFSPESPPPLDIPAAVFTDAQVTQAGQFGGTLKVPGLRLGLE</sequence>
<feature type="compositionally biased region" description="Basic and acidic residues" evidence="1">
    <location>
        <begin position="63"/>
        <end position="91"/>
    </location>
</feature>
<dbReference type="EMBL" id="JAELVF020000001">
    <property type="protein sequence ID" value="MBU7596327.1"/>
    <property type="molecule type" value="Genomic_DNA"/>
</dbReference>
<evidence type="ECO:0008006" key="4">
    <source>
        <dbReference type="Google" id="ProtNLM"/>
    </source>
</evidence>
<evidence type="ECO:0000256" key="1">
    <source>
        <dbReference type="SAM" id="MobiDB-lite"/>
    </source>
</evidence>
<dbReference type="Proteomes" id="UP000694501">
    <property type="component" value="Unassembled WGS sequence"/>
</dbReference>
<feature type="compositionally biased region" description="Basic residues" evidence="1">
    <location>
        <begin position="1"/>
        <end position="10"/>
    </location>
</feature>
<accession>A0A949JA87</accession>
<dbReference type="RefSeq" id="WP_211039899.1">
    <property type="nucleotide sequence ID" value="NZ_JAELVF020000001.1"/>
</dbReference>
<feature type="compositionally biased region" description="Acidic residues" evidence="1">
    <location>
        <begin position="134"/>
        <end position="144"/>
    </location>
</feature>
<feature type="region of interest" description="Disordered" evidence="1">
    <location>
        <begin position="1"/>
        <end position="21"/>
    </location>
</feature>
<proteinExistence type="predicted"/>
<evidence type="ECO:0000313" key="3">
    <source>
        <dbReference type="Proteomes" id="UP000694501"/>
    </source>
</evidence>
<organism evidence="2 3">
    <name type="scientific">Streptomyces tardus</name>
    <dbReference type="NCBI Taxonomy" id="2780544"/>
    <lineage>
        <taxon>Bacteria</taxon>
        <taxon>Bacillati</taxon>
        <taxon>Actinomycetota</taxon>
        <taxon>Actinomycetes</taxon>
        <taxon>Kitasatosporales</taxon>
        <taxon>Streptomycetaceae</taxon>
        <taxon>Streptomyces</taxon>
    </lineage>
</organism>
<gene>
    <name evidence="2" type="ORF">JGS22_001400</name>
</gene>
<dbReference type="AlphaFoldDB" id="A0A949JA87"/>
<comment type="caution">
    <text evidence="2">The sequence shown here is derived from an EMBL/GenBank/DDBJ whole genome shotgun (WGS) entry which is preliminary data.</text>
</comment>